<dbReference type="PANTHER" id="PTHR24361">
    <property type="entry name" value="MITOGEN-ACTIVATED KINASE KINASE KINASE"/>
    <property type="match status" value="1"/>
</dbReference>
<proteinExistence type="predicted"/>
<keyword evidence="3" id="KW-1185">Reference proteome</keyword>
<sequence length="380" mass="42250">MAANNVHSTPVQPKYVLRNPLEVRENTKSIQLIRIKDNESFLGFPIPDKKVSSDRNPEWKISLASAVLPTAGVPLSRILNHPNIVGLVDIIHTDSLAGSTKHAGITANTAVYEDMNQGSLDLILPNPENYPKFTDLAAWRAHATPNPNRFSLPESLCWHVLSNINKALLWLHTGVKQTDTKDDWQKHDDDWQPILIRDVSPKQIWFKRTGGGATYGQCKLGGFGKAVVTGFPGGNVAKSEKKEGLSWHFQAPEQLAGTETWGPASEIWALGATVFTMMTGIPPPQQFEYQWAMSRMSDKPFTSGLKNLVSAMLKVRSTDRPTTAQLVGRIEQGWEEWRATDDAIGYVDWKDRSRGREVNLQGEVEEKARMGWGIIDAGGF</sequence>
<dbReference type="InterPro" id="IPR053235">
    <property type="entry name" value="Ser_Thr_kinase"/>
</dbReference>
<dbReference type="GeneID" id="5435915"/>
<dbReference type="GO" id="GO:0005737">
    <property type="term" value="C:cytoplasm"/>
    <property type="evidence" value="ECO:0007669"/>
    <property type="project" value="TreeGrafter"/>
</dbReference>
<name>A0A384K0J7_BOTFB</name>
<protein>
    <recommendedName>
        <fullName evidence="1">Protein kinase domain-containing protein</fullName>
    </recommendedName>
</protein>
<evidence type="ECO:0000313" key="3">
    <source>
        <dbReference type="Proteomes" id="UP000001798"/>
    </source>
</evidence>
<dbReference type="Pfam" id="PF00069">
    <property type="entry name" value="Pkinase"/>
    <property type="match status" value="1"/>
</dbReference>
<dbReference type="SUPFAM" id="SSF56112">
    <property type="entry name" value="Protein kinase-like (PK-like)"/>
    <property type="match status" value="1"/>
</dbReference>
<dbReference type="GO" id="GO:0004674">
    <property type="term" value="F:protein serine/threonine kinase activity"/>
    <property type="evidence" value="ECO:0007669"/>
    <property type="project" value="TreeGrafter"/>
</dbReference>
<reference evidence="2 3" key="3">
    <citation type="journal article" date="2017" name="Mol. Plant Pathol.">
        <title>A gapless genome sequence of the fungus Botrytis cinerea.</title>
        <authorList>
            <person name="Van Kan J.A."/>
            <person name="Stassen J.H."/>
            <person name="Mosbach A."/>
            <person name="Van Der Lee T.A."/>
            <person name="Faino L."/>
            <person name="Farmer A.D."/>
            <person name="Papasotiriou D.G."/>
            <person name="Zhou S."/>
            <person name="Seidl M.F."/>
            <person name="Cottam E."/>
            <person name="Edel D."/>
            <person name="Hahn M."/>
            <person name="Schwartz D.C."/>
            <person name="Dietrich R.A."/>
            <person name="Widdison S."/>
            <person name="Scalliet G."/>
        </authorList>
    </citation>
    <scope>NUCLEOTIDE SEQUENCE [LARGE SCALE GENOMIC DNA]</scope>
    <source>
        <strain evidence="2 3">B05.10</strain>
    </source>
</reference>
<reference evidence="2 3" key="2">
    <citation type="journal article" date="2012" name="Eukaryot. Cell">
        <title>Genome update of Botrytis cinerea strains B05.10 and T4.</title>
        <authorList>
            <person name="Staats M."/>
            <person name="van Kan J.A."/>
        </authorList>
    </citation>
    <scope>NUCLEOTIDE SEQUENCE [LARGE SCALE GENOMIC DNA]</scope>
    <source>
        <strain evidence="2 3">B05.10</strain>
    </source>
</reference>
<accession>A0A384K0J7</accession>
<dbReference type="OrthoDB" id="4062651at2759"/>
<feature type="domain" description="Protein kinase" evidence="1">
    <location>
        <begin position="1"/>
        <end position="338"/>
    </location>
</feature>
<reference evidence="2 3" key="1">
    <citation type="journal article" date="2011" name="PLoS Genet.">
        <title>Genomic analysis of the necrotrophic fungal pathogens Sclerotinia sclerotiorum and Botrytis cinerea.</title>
        <authorList>
            <person name="Amselem J."/>
            <person name="Cuomo C.A."/>
            <person name="van Kan J.A."/>
            <person name="Viaud M."/>
            <person name="Benito E.P."/>
            <person name="Couloux A."/>
            <person name="Coutinho P.M."/>
            <person name="de Vries R.P."/>
            <person name="Dyer P.S."/>
            <person name="Fillinger S."/>
            <person name="Fournier E."/>
            <person name="Gout L."/>
            <person name="Hahn M."/>
            <person name="Kohn L."/>
            <person name="Lapalu N."/>
            <person name="Plummer K.M."/>
            <person name="Pradier J.M."/>
            <person name="Quevillon E."/>
            <person name="Sharon A."/>
            <person name="Simon A."/>
            <person name="ten Have A."/>
            <person name="Tudzynski B."/>
            <person name="Tudzynski P."/>
            <person name="Wincker P."/>
            <person name="Andrew M."/>
            <person name="Anthouard V."/>
            <person name="Beever R.E."/>
            <person name="Beffa R."/>
            <person name="Benoit I."/>
            <person name="Bouzid O."/>
            <person name="Brault B."/>
            <person name="Chen Z."/>
            <person name="Choquer M."/>
            <person name="Collemare J."/>
            <person name="Cotton P."/>
            <person name="Danchin E.G."/>
            <person name="Da Silva C."/>
            <person name="Gautier A."/>
            <person name="Giraud C."/>
            <person name="Giraud T."/>
            <person name="Gonzalez C."/>
            <person name="Grossetete S."/>
            <person name="Guldener U."/>
            <person name="Henrissat B."/>
            <person name="Howlett B.J."/>
            <person name="Kodira C."/>
            <person name="Kretschmer M."/>
            <person name="Lappartient A."/>
            <person name="Leroch M."/>
            <person name="Levis C."/>
            <person name="Mauceli E."/>
            <person name="Neuveglise C."/>
            <person name="Oeser B."/>
            <person name="Pearson M."/>
            <person name="Poulain J."/>
            <person name="Poussereau N."/>
            <person name="Quesneville H."/>
            <person name="Rascle C."/>
            <person name="Schumacher J."/>
            <person name="Segurens B."/>
            <person name="Sexton A."/>
            <person name="Silva E."/>
            <person name="Sirven C."/>
            <person name="Soanes D.M."/>
            <person name="Talbot N.J."/>
            <person name="Templeton M."/>
            <person name="Yandava C."/>
            <person name="Yarden O."/>
            <person name="Zeng Q."/>
            <person name="Rollins J.A."/>
            <person name="Lebrun M.H."/>
            <person name="Dickman M."/>
        </authorList>
    </citation>
    <scope>NUCLEOTIDE SEQUENCE [LARGE SCALE GENOMIC DNA]</scope>
    <source>
        <strain evidence="2 3">B05.10</strain>
    </source>
</reference>
<evidence type="ECO:0000259" key="1">
    <source>
        <dbReference type="PROSITE" id="PS50011"/>
    </source>
</evidence>
<evidence type="ECO:0000313" key="2">
    <source>
        <dbReference type="EMBL" id="ATZ56355.1"/>
    </source>
</evidence>
<dbReference type="GO" id="GO:0005524">
    <property type="term" value="F:ATP binding"/>
    <property type="evidence" value="ECO:0007669"/>
    <property type="project" value="InterPro"/>
</dbReference>
<dbReference type="PROSITE" id="PS50011">
    <property type="entry name" value="PROTEIN_KINASE_DOM"/>
    <property type="match status" value="1"/>
</dbReference>
<dbReference type="Gene3D" id="1.10.510.10">
    <property type="entry name" value="Transferase(Phosphotransferase) domain 1"/>
    <property type="match status" value="1"/>
</dbReference>
<dbReference type="InterPro" id="IPR000719">
    <property type="entry name" value="Prot_kinase_dom"/>
</dbReference>
<dbReference type="EMBL" id="CP009817">
    <property type="protein sequence ID" value="ATZ56355.1"/>
    <property type="molecule type" value="Genomic_DNA"/>
</dbReference>
<organism evidence="2 3">
    <name type="scientific">Botryotinia fuckeliana (strain B05.10)</name>
    <name type="common">Noble rot fungus</name>
    <name type="synonym">Botrytis cinerea</name>
    <dbReference type="NCBI Taxonomy" id="332648"/>
    <lineage>
        <taxon>Eukaryota</taxon>
        <taxon>Fungi</taxon>
        <taxon>Dikarya</taxon>
        <taxon>Ascomycota</taxon>
        <taxon>Pezizomycotina</taxon>
        <taxon>Leotiomycetes</taxon>
        <taxon>Helotiales</taxon>
        <taxon>Sclerotiniaceae</taxon>
        <taxon>Botrytis</taxon>
    </lineage>
</organism>
<dbReference type="VEuPathDB" id="FungiDB:Bcin13g01960"/>
<dbReference type="Proteomes" id="UP000001798">
    <property type="component" value="Chromosome 13"/>
</dbReference>
<dbReference type="SMART" id="SM00220">
    <property type="entry name" value="S_TKc"/>
    <property type="match status" value="1"/>
</dbReference>
<dbReference type="InterPro" id="IPR011009">
    <property type="entry name" value="Kinase-like_dom_sf"/>
</dbReference>
<dbReference type="AlphaFoldDB" id="A0A384K0J7"/>
<dbReference type="KEGG" id="bfu:BCIN_13g01960"/>
<gene>
    <name evidence="2" type="ORF">BCIN_13g01960</name>
</gene>
<dbReference type="RefSeq" id="XP_001555349.1">
    <property type="nucleotide sequence ID" value="XM_001555299.2"/>
</dbReference>